<evidence type="ECO:0000313" key="1">
    <source>
        <dbReference type="EMBL" id="CAK9039930.1"/>
    </source>
</evidence>
<accession>A0ABP0LL78</accession>
<proteinExistence type="predicted"/>
<gene>
    <name evidence="1" type="ORF">SCF082_LOCUS23305</name>
</gene>
<dbReference type="EMBL" id="CAXAMM010016847">
    <property type="protein sequence ID" value="CAK9039930.1"/>
    <property type="molecule type" value="Genomic_DNA"/>
</dbReference>
<evidence type="ECO:0000313" key="2">
    <source>
        <dbReference type="Proteomes" id="UP001642464"/>
    </source>
</evidence>
<name>A0ABP0LL78_9DINO</name>
<comment type="caution">
    <text evidence="1">The sequence shown here is derived from an EMBL/GenBank/DDBJ whole genome shotgun (WGS) entry which is preliminary data.</text>
</comment>
<protein>
    <submittedName>
        <fullName evidence="1">Uncharacterized protein</fullName>
    </submittedName>
</protein>
<sequence>MTKYEKDKVRRVVTPKSTTGRLEVPRDIYDLWQTEKGKEKLLNMWCKSGGVKIIFLQRVEILSTTTKSKKIEVKGGFYSEEDMRTELGYSPERIEKIKKWATARKLVRLCEYDPDTLEYWVNIRTSGVLSREDLQKLSVSQTHEGEGNGLPDVGPLDVDGVGAFADQHVPADIAMEGDNRTLDKLRKITNEMDNAYEKLADYQAEGETLGFSEELLRCCNTYIMVLDILHFVAKAKKARKVKSECNPAQLSDTVHHIAKLYAKGATALDCVEEAKAASSKDSCRVLQEIAKASLQSADEPLFQALSKSGLAVNFPTVSLQLDNALSYPCLPPKEQLEEMAAQGCFHKVLGVPVAYTDYVLPKFWEKYKNIYPHHSIFSEQGLDYTHLLPFYLHGDGGRTFKKDPILILSMFSAFGEGTAKNATDLQPMKRPRMDTSACSSGHIAYEPGVNLLGSTLSNRFLFTAIKCELYKDKRERFQSLLHTWGCYLHKLFQEGFSVNGENWRVAILGLTGDAPFLREAGNHTRSFSNVGKSSEESANLKGCCWLCGAGKSNGPPFEDLRITAAAAWTGTVGPSNELPWSTPGPLLEYLPLNERDLASFYRPDLFHIFHAGVGKDFGASALIYVMKLAYKRRPIQLSVDLINGELRAFLTENKGERLNFGKFSLDMLGYASSRSFPSGHWSKNMDTSTVVKFVAWLCAKNSAAHTGDTILECIADACAAIGQFMHVVFEASFFLTESEGWQLVASGHAFLSCYARLARESCNAGLCLFKLKPKVHMFAHIVHTAFEQYKLGTDLVINPVAESTFMLEDFVGKVARLSRRVSPKLQGVKIIYRYLVAVHQELHGVSRK</sequence>
<reference evidence="1 2" key="1">
    <citation type="submission" date="2024-02" db="EMBL/GenBank/DDBJ databases">
        <authorList>
            <person name="Chen Y."/>
            <person name="Shah S."/>
            <person name="Dougan E. K."/>
            <person name="Thang M."/>
            <person name="Chan C."/>
        </authorList>
    </citation>
    <scope>NUCLEOTIDE SEQUENCE [LARGE SCALE GENOMIC DNA]</scope>
</reference>
<organism evidence="1 2">
    <name type="scientific">Durusdinium trenchii</name>
    <dbReference type="NCBI Taxonomy" id="1381693"/>
    <lineage>
        <taxon>Eukaryota</taxon>
        <taxon>Sar</taxon>
        <taxon>Alveolata</taxon>
        <taxon>Dinophyceae</taxon>
        <taxon>Suessiales</taxon>
        <taxon>Symbiodiniaceae</taxon>
        <taxon>Durusdinium</taxon>
    </lineage>
</organism>
<keyword evidence="2" id="KW-1185">Reference proteome</keyword>
<dbReference type="Proteomes" id="UP001642464">
    <property type="component" value="Unassembled WGS sequence"/>
</dbReference>